<dbReference type="Proteomes" id="UP001597168">
    <property type="component" value="Unassembled WGS sequence"/>
</dbReference>
<dbReference type="RefSeq" id="WP_380718750.1">
    <property type="nucleotide sequence ID" value="NZ_JBHTLK010000003.1"/>
</dbReference>
<name>A0ABW3QKB6_9PSEU</name>
<gene>
    <name evidence="1" type="ORF">ACFQ3T_01205</name>
</gene>
<evidence type="ECO:0000313" key="1">
    <source>
        <dbReference type="EMBL" id="MFD1145735.1"/>
    </source>
</evidence>
<organism evidence="1 2">
    <name type="scientific">Saccharothrix hoggarensis</name>
    <dbReference type="NCBI Taxonomy" id="913853"/>
    <lineage>
        <taxon>Bacteria</taxon>
        <taxon>Bacillati</taxon>
        <taxon>Actinomycetota</taxon>
        <taxon>Actinomycetes</taxon>
        <taxon>Pseudonocardiales</taxon>
        <taxon>Pseudonocardiaceae</taxon>
        <taxon>Saccharothrix</taxon>
    </lineage>
</organism>
<dbReference type="EMBL" id="JBHTLK010000003">
    <property type="protein sequence ID" value="MFD1145735.1"/>
    <property type="molecule type" value="Genomic_DNA"/>
</dbReference>
<proteinExistence type="predicted"/>
<evidence type="ECO:0000313" key="2">
    <source>
        <dbReference type="Proteomes" id="UP001597168"/>
    </source>
</evidence>
<protein>
    <submittedName>
        <fullName evidence="1">Uncharacterized protein</fullName>
    </submittedName>
</protein>
<comment type="caution">
    <text evidence="1">The sequence shown here is derived from an EMBL/GenBank/DDBJ whole genome shotgun (WGS) entry which is preliminary data.</text>
</comment>
<keyword evidence="2" id="KW-1185">Reference proteome</keyword>
<sequence length="305" mass="33140">MSRGNAWNHLLEERRASLDDFFADLDDEPAGDLESVLDHAVLESARRMDPAAGNSPWLDVHVEGPDVGFGALDVHIVDDLLGPIQAEIDAALPEASKAGLTGLELVGVGAGSAVLQLQPKMPVSDFEGGIEAVSSAIDSAIRRVFDVHDAVERQASAAEIASISASDLLGKMQKLVTALEDRDLVLELLWRSPSSSRRRSRITRAGRAYAQTLFERTVEQRETVVAGYVYEQSLKGSVKIKVDPGRRNSATYDISVDADVLRSQSVQLGQFVRILALLTQEKDKLGHVAASTYSFLRILGHQEML</sequence>
<reference evidence="2" key="1">
    <citation type="journal article" date="2019" name="Int. J. Syst. Evol. Microbiol.">
        <title>The Global Catalogue of Microorganisms (GCM) 10K type strain sequencing project: providing services to taxonomists for standard genome sequencing and annotation.</title>
        <authorList>
            <consortium name="The Broad Institute Genomics Platform"/>
            <consortium name="The Broad Institute Genome Sequencing Center for Infectious Disease"/>
            <person name="Wu L."/>
            <person name="Ma J."/>
        </authorList>
    </citation>
    <scope>NUCLEOTIDE SEQUENCE [LARGE SCALE GENOMIC DNA]</scope>
    <source>
        <strain evidence="2">CCUG 60214</strain>
    </source>
</reference>
<accession>A0ABW3QKB6</accession>